<dbReference type="InterPro" id="IPR019734">
    <property type="entry name" value="TPR_rpt"/>
</dbReference>
<dbReference type="SUPFAM" id="SSF52540">
    <property type="entry name" value="P-loop containing nucleoside triphosphate hydrolases"/>
    <property type="match status" value="1"/>
</dbReference>
<dbReference type="InterPro" id="IPR002182">
    <property type="entry name" value="NB-ARC"/>
</dbReference>
<reference evidence="2 3" key="1">
    <citation type="submission" date="2020-07" db="EMBL/GenBank/DDBJ databases">
        <authorList>
            <person name="Zhuang K."/>
            <person name="Ran Y."/>
        </authorList>
    </citation>
    <scope>NUCLEOTIDE SEQUENCE [LARGE SCALE GENOMIC DNA]</scope>
    <source>
        <strain evidence="2 3">WCH-YHL-001</strain>
    </source>
</reference>
<dbReference type="PANTHER" id="PTHR47691:SF3">
    <property type="entry name" value="HTH-TYPE TRANSCRIPTIONAL REGULATOR RV0890C-RELATED"/>
    <property type="match status" value="1"/>
</dbReference>
<dbReference type="Gene3D" id="1.25.40.10">
    <property type="entry name" value="Tetratricopeptide repeat domain"/>
    <property type="match status" value="2"/>
</dbReference>
<evidence type="ECO:0000313" key="2">
    <source>
        <dbReference type="EMBL" id="QLY27827.1"/>
    </source>
</evidence>
<sequence>MRDDAVGEENQLPGNSARSEFAAGLVALFAAAGNPTLQRVATAAERRLRLTRGGGQRTTKLVPRISDWRAGRNLPSRFETFQPVLLTLIELARAGGGQVAAASNRAESAGAAEPTATGAAPAASKATGAAVAGVAFELLDVAAWHRLWTAAQDEGVARAAVVNTLRRDLGTFVGRDAELGRILAAAEPGRVLSIHTIDGMAGVGKTALATRAAHLLAERFPDGQYFVELHAHTPGQVAADPADVLGTLLLDLGVDSRSLPESLAARRNMWRDQVSGRRVLLVLDDARDHDQIEPLLPAGDGCLTLVTSRRRLIALDGASPVTLEVLDAPDAVELFAALSGRPATRETAAIVELCGRLPLAISLLAGRLAHHPRWTLGELIAEFTATRARLDEFDDGGHRAVRAAFTTSYARLPADRQRLFRRLGAHPGLDIDVYAVAALDDSTVAEARRAMEALYLEHLIDETSYGRYRLHDLIRAYARELIDEDPIDREESIQRVLDYYQYTALRLVHPRRGLSAPAHVPRRPDLSTPAATVNWIRVERANLLAGLAAVAARGQLARAVDLATALVGEIRLHSTWPQAVAMQQRLAVSGDTINPHDSETLALKDLGGAGYLAEDYGTICALLINAMKTTAGESDPALHAEAWAILARTRMLTGDYRAAIADVGRARELYRTIGDRYSEARMLKNLGWACHLTGDYATAAAALRDSLTLYGALGDRANEASILGSLGWVECLSGDRAAATEPVRAAAAIYRELGRRSDEAFHYSLLAWLHHLNGEYDGAVERLRQALALYRETGDSSAQAFVLTHLAYVHEMRGEYPLALREGEQAREVYRVAGNAAGEASVRNILGRTLCYTGEYHRAEESIQQALALYSRLGNTIGEADARGNLGLLHRFRGEDSSSGDLLAQALQLYRKVGHRTGEAETLNRLGVLYAESDATQSLSTFQEALRLAREIRSLLEEARALEGIAHHRIRSGEPGEALADLDRAVALYTRLGAAETASAEESLRRLRSSVSGPENPK</sequence>
<accession>A0A7D6ZDX2</accession>
<dbReference type="GO" id="GO:0043531">
    <property type="term" value="F:ADP binding"/>
    <property type="evidence" value="ECO:0007669"/>
    <property type="project" value="InterPro"/>
</dbReference>
<dbReference type="Pfam" id="PF13374">
    <property type="entry name" value="TPR_10"/>
    <property type="match status" value="1"/>
</dbReference>
<dbReference type="Pfam" id="PF00931">
    <property type="entry name" value="NB-ARC"/>
    <property type="match status" value="1"/>
</dbReference>
<proteinExistence type="predicted"/>
<dbReference type="EMBL" id="CP059399">
    <property type="protein sequence ID" value="QLY27827.1"/>
    <property type="molecule type" value="Genomic_DNA"/>
</dbReference>
<evidence type="ECO:0000259" key="1">
    <source>
        <dbReference type="Pfam" id="PF00931"/>
    </source>
</evidence>
<name>A0A7D6ZDX2_9NOCA</name>
<dbReference type="PRINTS" id="PR00364">
    <property type="entry name" value="DISEASERSIST"/>
</dbReference>
<keyword evidence="3" id="KW-1185">Reference proteome</keyword>
<dbReference type="Proteomes" id="UP000515512">
    <property type="component" value="Chromosome"/>
</dbReference>
<dbReference type="InterPro" id="IPR011990">
    <property type="entry name" value="TPR-like_helical_dom_sf"/>
</dbReference>
<feature type="domain" description="NB-ARC" evidence="1">
    <location>
        <begin position="194"/>
        <end position="337"/>
    </location>
</feature>
<dbReference type="Pfam" id="PF13424">
    <property type="entry name" value="TPR_12"/>
    <property type="match status" value="2"/>
</dbReference>
<dbReference type="SUPFAM" id="SSF48452">
    <property type="entry name" value="TPR-like"/>
    <property type="match status" value="3"/>
</dbReference>
<dbReference type="KEGG" id="nhu:H0264_20470"/>
<organism evidence="2 3">
    <name type="scientific">Nocardia huaxiensis</name>
    <dbReference type="NCBI Taxonomy" id="2755382"/>
    <lineage>
        <taxon>Bacteria</taxon>
        <taxon>Bacillati</taxon>
        <taxon>Actinomycetota</taxon>
        <taxon>Actinomycetes</taxon>
        <taxon>Mycobacteriales</taxon>
        <taxon>Nocardiaceae</taxon>
        <taxon>Nocardia</taxon>
    </lineage>
</organism>
<dbReference type="SMART" id="SM00028">
    <property type="entry name" value="TPR"/>
    <property type="match status" value="8"/>
</dbReference>
<evidence type="ECO:0000313" key="3">
    <source>
        <dbReference type="Proteomes" id="UP000515512"/>
    </source>
</evidence>
<dbReference type="AlphaFoldDB" id="A0A7D6ZDX2"/>
<dbReference type="InterPro" id="IPR027417">
    <property type="entry name" value="P-loop_NTPase"/>
</dbReference>
<dbReference type="RefSeq" id="WP_181579035.1">
    <property type="nucleotide sequence ID" value="NZ_CP059399.1"/>
</dbReference>
<dbReference type="PANTHER" id="PTHR47691">
    <property type="entry name" value="REGULATOR-RELATED"/>
    <property type="match status" value="1"/>
</dbReference>
<dbReference type="Gene3D" id="3.40.50.300">
    <property type="entry name" value="P-loop containing nucleotide triphosphate hydrolases"/>
    <property type="match status" value="1"/>
</dbReference>
<protein>
    <submittedName>
        <fullName evidence="2">Tetratricopeptide repeat protein</fullName>
    </submittedName>
</protein>
<gene>
    <name evidence="2" type="ORF">H0264_20470</name>
</gene>